<dbReference type="InterPro" id="IPR002881">
    <property type="entry name" value="DUF58"/>
</dbReference>
<protein>
    <submittedName>
        <fullName evidence="3">Uncharacterized conserved protein, DUF58 family, contains vWF domain</fullName>
    </submittedName>
</protein>
<sequence>MHIKKLYLYPRFYYCFLTIIFLFIISFFIPKLYIGIWVVVFIFFTIVLIDYLSLFVSSKNGFLAERIIPKRLSNGDENPIEITLRNNYSFKIFCEIVDEIPYQFQNRNFSIEKTLNKYTSDVIKHTLRPTARGVYNFGKLNIYIGSPLKLVCRRYVFSDDNSISCYPSFIQMKQLELLTFSTSKVPLGFKKIRRIGHTLEFEQIKNYVSGDDIRTINWKSTAKNNQLMVNQYQDETRQSIYLLIDKGRVMQMPFNELNLLDYAINATLALSNIILRKNDKVSVMTYSDKIKTLATLSSEKVQMQKIMEMLYSIDTNFVESDYGRLYATIKHTISHRSLLILFTNFETIEGMHRQLPYLRAMSRNHVLLVVFFENTELKKLTSKRATKTEHIFDKVIAEQFIYDKKLIINELQKFGIHSVLTNPEDLSLNTINKYLEIKARGII</sequence>
<evidence type="ECO:0000313" key="3">
    <source>
        <dbReference type="EMBL" id="SFJ50660.1"/>
    </source>
</evidence>
<feature type="domain" description="DUF58" evidence="2">
    <location>
        <begin position="204"/>
        <end position="368"/>
    </location>
</feature>
<feature type="transmembrane region" description="Helical" evidence="1">
    <location>
        <begin position="35"/>
        <end position="56"/>
    </location>
</feature>
<dbReference type="Proteomes" id="UP000243887">
    <property type="component" value="Unassembled WGS sequence"/>
</dbReference>
<organism evidence="3 4">
    <name type="scientific">Myroides guanonis</name>
    <dbReference type="NCBI Taxonomy" id="1150112"/>
    <lineage>
        <taxon>Bacteria</taxon>
        <taxon>Pseudomonadati</taxon>
        <taxon>Bacteroidota</taxon>
        <taxon>Flavobacteriia</taxon>
        <taxon>Flavobacteriales</taxon>
        <taxon>Flavobacteriaceae</taxon>
        <taxon>Myroides</taxon>
    </lineage>
</organism>
<proteinExistence type="predicted"/>
<dbReference type="Pfam" id="PF01882">
    <property type="entry name" value="DUF58"/>
    <property type="match status" value="1"/>
</dbReference>
<reference evidence="4" key="1">
    <citation type="submission" date="2016-10" db="EMBL/GenBank/DDBJ databases">
        <authorList>
            <person name="Varghese N."/>
            <person name="Submissions S."/>
        </authorList>
    </citation>
    <scope>NUCLEOTIDE SEQUENCE [LARGE SCALE GENOMIC DNA]</scope>
    <source>
        <strain evidence="4">DSM 26542</strain>
    </source>
</reference>
<keyword evidence="1" id="KW-0812">Transmembrane</keyword>
<dbReference type="EMBL" id="FORU01000009">
    <property type="protein sequence ID" value="SFJ50660.1"/>
    <property type="molecule type" value="Genomic_DNA"/>
</dbReference>
<dbReference type="PANTHER" id="PTHR33608">
    <property type="entry name" value="BLL2464 PROTEIN"/>
    <property type="match status" value="1"/>
</dbReference>
<accession>A0A1I3RXB2</accession>
<name>A0A1I3RXB2_9FLAO</name>
<gene>
    <name evidence="3" type="ORF">SAMN04487893_10944</name>
</gene>
<dbReference type="SUPFAM" id="SSF53300">
    <property type="entry name" value="vWA-like"/>
    <property type="match status" value="1"/>
</dbReference>
<evidence type="ECO:0000259" key="2">
    <source>
        <dbReference type="Pfam" id="PF01882"/>
    </source>
</evidence>
<keyword evidence="4" id="KW-1185">Reference proteome</keyword>
<evidence type="ECO:0000313" key="4">
    <source>
        <dbReference type="Proteomes" id="UP000243887"/>
    </source>
</evidence>
<dbReference type="RefSeq" id="WP_090679321.1">
    <property type="nucleotide sequence ID" value="NZ_FORU01000009.1"/>
</dbReference>
<dbReference type="PANTHER" id="PTHR33608:SF3">
    <property type="entry name" value="SLR2013 PROTEIN"/>
    <property type="match status" value="1"/>
</dbReference>
<feature type="transmembrane region" description="Helical" evidence="1">
    <location>
        <begin position="12"/>
        <end position="29"/>
    </location>
</feature>
<keyword evidence="1" id="KW-0472">Membrane</keyword>
<keyword evidence="1" id="KW-1133">Transmembrane helix</keyword>
<dbReference type="InterPro" id="IPR036465">
    <property type="entry name" value="vWFA_dom_sf"/>
</dbReference>
<dbReference type="AlphaFoldDB" id="A0A1I3RXB2"/>
<evidence type="ECO:0000256" key="1">
    <source>
        <dbReference type="SAM" id="Phobius"/>
    </source>
</evidence>
<dbReference type="OrthoDB" id="845740at2"/>
<dbReference type="STRING" id="1150112.SAMN04487893_10944"/>